<evidence type="ECO:0000313" key="10">
    <source>
        <dbReference type="EMBL" id="CAD8772090.1"/>
    </source>
</evidence>
<feature type="region of interest" description="Disordered" evidence="8">
    <location>
        <begin position="231"/>
        <end position="283"/>
    </location>
</feature>
<evidence type="ECO:0000256" key="3">
    <source>
        <dbReference type="ARBA" id="ARBA00022833"/>
    </source>
</evidence>
<organism evidence="10">
    <name type="scientific">Polytomella parva</name>
    <dbReference type="NCBI Taxonomy" id="51329"/>
    <lineage>
        <taxon>Eukaryota</taxon>
        <taxon>Viridiplantae</taxon>
        <taxon>Chlorophyta</taxon>
        <taxon>core chlorophytes</taxon>
        <taxon>Chlorophyceae</taxon>
        <taxon>CS clade</taxon>
        <taxon>Chlamydomonadales</taxon>
        <taxon>Chlamydomonadaceae</taxon>
        <taxon>Polytomella</taxon>
    </lineage>
</organism>
<keyword evidence="1" id="KW-0547">Nucleotide-binding</keyword>
<dbReference type="EMBL" id="HBFM01013567">
    <property type="protein sequence ID" value="CAD8772090.1"/>
    <property type="molecule type" value="Transcribed_RNA"/>
</dbReference>
<dbReference type="SUPFAM" id="SSF90002">
    <property type="entry name" value="Hypothetical protein YjiA, C-terminal domain"/>
    <property type="match status" value="1"/>
</dbReference>
<evidence type="ECO:0000256" key="8">
    <source>
        <dbReference type="SAM" id="MobiDB-lite"/>
    </source>
</evidence>
<dbReference type="InterPro" id="IPR036627">
    <property type="entry name" value="CobW-likC_sf"/>
</dbReference>
<dbReference type="SMART" id="SM00833">
    <property type="entry name" value="CobW_C"/>
    <property type="match status" value="1"/>
</dbReference>
<dbReference type="InterPro" id="IPR003495">
    <property type="entry name" value="CobW/HypB/UreG_nucleotide-bd"/>
</dbReference>
<keyword evidence="2" id="KW-0378">Hydrolase</keyword>
<dbReference type="InterPro" id="IPR027417">
    <property type="entry name" value="P-loop_NTPase"/>
</dbReference>
<dbReference type="PANTHER" id="PTHR13748:SF31">
    <property type="entry name" value="ZINC-REGULATED GTPASE METALLOPROTEIN ACTIVATOR 1A-RELATED"/>
    <property type="match status" value="1"/>
</dbReference>
<gene>
    <name evidence="10" type="ORF">PPAR00522_LOCUS8493</name>
</gene>
<reference evidence="10" key="1">
    <citation type="submission" date="2021-01" db="EMBL/GenBank/DDBJ databases">
        <authorList>
            <person name="Corre E."/>
            <person name="Pelletier E."/>
            <person name="Niang G."/>
            <person name="Scheremetjew M."/>
            <person name="Finn R."/>
            <person name="Kale V."/>
            <person name="Holt S."/>
            <person name="Cochrane G."/>
            <person name="Meng A."/>
            <person name="Brown T."/>
            <person name="Cohen L."/>
        </authorList>
    </citation>
    <scope>NUCLEOTIDE SEQUENCE</scope>
    <source>
        <strain evidence="10">SAG 63-3</strain>
    </source>
</reference>
<dbReference type="PANTHER" id="PTHR13748">
    <property type="entry name" value="COBW-RELATED"/>
    <property type="match status" value="1"/>
</dbReference>
<dbReference type="InterPro" id="IPR011629">
    <property type="entry name" value="CobW-like_C"/>
</dbReference>
<keyword evidence="4" id="KW-0342">GTP-binding</keyword>
<evidence type="ECO:0000256" key="4">
    <source>
        <dbReference type="ARBA" id="ARBA00023134"/>
    </source>
</evidence>
<proteinExistence type="inferred from homology"/>
<comment type="catalytic activity">
    <reaction evidence="7">
        <text>GTP + H2O = GDP + phosphate + H(+)</text>
        <dbReference type="Rhea" id="RHEA:19669"/>
        <dbReference type="ChEBI" id="CHEBI:15377"/>
        <dbReference type="ChEBI" id="CHEBI:15378"/>
        <dbReference type="ChEBI" id="CHEBI:37565"/>
        <dbReference type="ChEBI" id="CHEBI:43474"/>
        <dbReference type="ChEBI" id="CHEBI:58189"/>
    </reaction>
    <physiologicalReaction direction="left-to-right" evidence="7">
        <dbReference type="Rhea" id="RHEA:19670"/>
    </physiologicalReaction>
</comment>
<protein>
    <recommendedName>
        <fullName evidence="9">CobW C-terminal domain-containing protein</fullName>
    </recommendedName>
</protein>
<dbReference type="Pfam" id="PF07683">
    <property type="entry name" value="CobW_C"/>
    <property type="match status" value="1"/>
</dbReference>
<evidence type="ECO:0000256" key="2">
    <source>
        <dbReference type="ARBA" id="ARBA00022801"/>
    </source>
</evidence>
<dbReference type="CDD" id="cd03112">
    <property type="entry name" value="CobW-like"/>
    <property type="match status" value="1"/>
</dbReference>
<comment type="similarity">
    <text evidence="6">Belongs to the SIMIBI class G3E GTPase family. ZNG1 subfamily.</text>
</comment>
<dbReference type="InterPro" id="IPR051316">
    <property type="entry name" value="Zinc-reg_GTPase_activator"/>
</dbReference>
<feature type="domain" description="CobW C-terminal" evidence="9">
    <location>
        <begin position="338"/>
        <end position="437"/>
    </location>
</feature>
<name>A0A7S0YEL4_9CHLO</name>
<keyword evidence="5" id="KW-0143">Chaperone</keyword>
<dbReference type="Gene3D" id="3.30.1220.10">
    <property type="entry name" value="CobW-like, C-terminal domain"/>
    <property type="match status" value="1"/>
</dbReference>
<feature type="compositionally biased region" description="Acidic residues" evidence="8">
    <location>
        <begin position="238"/>
        <end position="252"/>
    </location>
</feature>
<keyword evidence="3" id="KW-0862">Zinc</keyword>
<dbReference type="Gene3D" id="3.40.50.300">
    <property type="entry name" value="P-loop containing nucleotide triphosphate hydrolases"/>
    <property type="match status" value="1"/>
</dbReference>
<dbReference type="AlphaFoldDB" id="A0A7S0YEL4"/>
<dbReference type="SUPFAM" id="SSF52540">
    <property type="entry name" value="P-loop containing nucleoside triphosphate hydrolases"/>
    <property type="match status" value="1"/>
</dbReference>
<dbReference type="GO" id="GO:0005525">
    <property type="term" value="F:GTP binding"/>
    <property type="evidence" value="ECO:0007669"/>
    <property type="project" value="UniProtKB-KW"/>
</dbReference>
<dbReference type="Pfam" id="PF02492">
    <property type="entry name" value="cobW"/>
    <property type="match status" value="1"/>
</dbReference>
<evidence type="ECO:0000259" key="9">
    <source>
        <dbReference type="SMART" id="SM00833"/>
    </source>
</evidence>
<evidence type="ECO:0000256" key="5">
    <source>
        <dbReference type="ARBA" id="ARBA00023186"/>
    </source>
</evidence>
<feature type="compositionally biased region" description="Basic and acidic residues" evidence="8">
    <location>
        <begin position="253"/>
        <end position="263"/>
    </location>
</feature>
<dbReference type="GO" id="GO:0016787">
    <property type="term" value="F:hydrolase activity"/>
    <property type="evidence" value="ECO:0007669"/>
    <property type="project" value="UniProtKB-KW"/>
</dbReference>
<feature type="compositionally biased region" description="Polar residues" evidence="8">
    <location>
        <begin position="264"/>
        <end position="276"/>
    </location>
</feature>
<accession>A0A7S0YEL4</accession>
<dbReference type="GO" id="GO:0005737">
    <property type="term" value="C:cytoplasm"/>
    <property type="evidence" value="ECO:0007669"/>
    <property type="project" value="TreeGrafter"/>
</dbReference>
<evidence type="ECO:0000256" key="1">
    <source>
        <dbReference type="ARBA" id="ARBA00022741"/>
    </source>
</evidence>
<sequence length="445" mass="48545">MSKESDSSAQGSDKTTPIPVTIVTGFLGAGKTTLLNYILTESHGFKIAVILNEFGEETGIESSFVQSSEGIRSASGEWIEIANGCLCCSVKNDFVSALESLLTRKDKFDYILIETTGLANPGPIASELWTDEELEAGVRLDAVVTVVDALNISRQLNEPRSDMAINEAQLQIAYADVVLLNKVDLVDTEAIGRAEADVRAINSTVHIVHTSRSKVSLDLILNREGYSHKAEVSLPPIDEADEEGAEEEEINNDAEKKSSKESELGNSSFQKPPASSTDRHSLERTSAHRLGLLHLDNGGLSVGGSGGGESERGNMCSGGIKGGAHNCLLHEHEHDRSIRTVSLKFNNPIDLESFKKCIDDLLWDREEKQEDVHRIKGILNVRGSSKKHMIQAVYELYEVTVGGEWKPEAEESIISRVVFIGRGLDKAKLFSHFAPCFLEGEVEGK</sequence>
<evidence type="ECO:0000256" key="6">
    <source>
        <dbReference type="ARBA" id="ARBA00034320"/>
    </source>
</evidence>
<evidence type="ECO:0000256" key="7">
    <source>
        <dbReference type="ARBA" id="ARBA00049117"/>
    </source>
</evidence>